<gene>
    <name evidence="1" type="ORF">FSC09_05100</name>
</gene>
<protein>
    <recommendedName>
        <fullName evidence="3">Lipoprotein</fullName>
    </recommendedName>
</protein>
<dbReference type="PROSITE" id="PS51257">
    <property type="entry name" value="PROKAR_LIPOPROTEIN"/>
    <property type="match status" value="1"/>
</dbReference>
<evidence type="ECO:0000313" key="2">
    <source>
        <dbReference type="Proteomes" id="UP000503440"/>
    </source>
</evidence>
<dbReference type="RefSeq" id="WP_163145653.1">
    <property type="nucleotide sequence ID" value="NZ_CP044455.1"/>
</dbReference>
<dbReference type="Proteomes" id="UP000503440">
    <property type="component" value="Chromosome"/>
</dbReference>
<evidence type="ECO:0008006" key="3">
    <source>
        <dbReference type="Google" id="ProtNLM"/>
    </source>
</evidence>
<accession>A0A6C0Y1B7</accession>
<reference evidence="1 2" key="1">
    <citation type="submission" date="2019-09" db="EMBL/GenBank/DDBJ databases">
        <title>Non-baumannii Acinetobacter spp. carrying blaNDM-1 isolated in China.</title>
        <authorList>
            <person name="Cui C."/>
            <person name="Chen C."/>
            <person name="Sun J."/>
            <person name="Liu Y."/>
        </authorList>
    </citation>
    <scope>NUCLEOTIDE SEQUENCE [LARGE SCALE GENOMIC DNA]</scope>
    <source>
        <strain evidence="1 2">B18</strain>
    </source>
</reference>
<dbReference type="EMBL" id="CP044455">
    <property type="protein sequence ID" value="QIC69820.1"/>
    <property type="molecule type" value="Genomic_DNA"/>
</dbReference>
<organism evidence="1 2">
    <name type="scientific">Acinetobacter indicus</name>
    <dbReference type="NCBI Taxonomy" id="756892"/>
    <lineage>
        <taxon>Bacteria</taxon>
        <taxon>Pseudomonadati</taxon>
        <taxon>Pseudomonadota</taxon>
        <taxon>Gammaproteobacteria</taxon>
        <taxon>Moraxellales</taxon>
        <taxon>Moraxellaceae</taxon>
        <taxon>Acinetobacter</taxon>
    </lineage>
</organism>
<proteinExistence type="predicted"/>
<evidence type="ECO:0000313" key="1">
    <source>
        <dbReference type="EMBL" id="QIC69820.1"/>
    </source>
</evidence>
<name>A0A6C0Y1B7_9GAMM</name>
<sequence length="253" mass="27810">MKKLLIVGVAALGLVLSGCTESKTGLQKNVINTGFEKCANYLTSSLKSPSSLRISEAVVFVQKPEAQDVYSVFGDIVVKDGKITEIARDNKRRFREMLVAINYEAQNSYGVYLGGTYQCQYLFELNNDEISPEPLNTYLIKLKSDGEDVGLGVHIPIADFTGSNISLDKNIKTIKSSVDSSFTKHDEQIYVDLIKQRKAEDQKIKERELKRSLEDMDFAEIISAAEAAADAAAAVATETAESISSEAQYSDVD</sequence>
<dbReference type="AlphaFoldDB" id="A0A6C0Y1B7"/>